<evidence type="ECO:0000313" key="3">
    <source>
        <dbReference type="Proteomes" id="UP000240708"/>
    </source>
</evidence>
<dbReference type="RefSeq" id="WP_106567556.1">
    <property type="nucleotide sequence ID" value="NZ_PYGF01000006.1"/>
</dbReference>
<keyword evidence="3" id="KW-1185">Reference proteome</keyword>
<reference evidence="2 3" key="1">
    <citation type="submission" date="2018-03" db="EMBL/GenBank/DDBJ databases">
        <title>Genomic Encyclopedia of Archaeal and Bacterial Type Strains, Phase II (KMG-II): from individual species to whole genera.</title>
        <authorList>
            <person name="Goeker M."/>
        </authorList>
    </citation>
    <scope>NUCLEOTIDE SEQUENCE [LARGE SCALE GENOMIC DNA]</scope>
    <source>
        <strain evidence="2 3">DSM 28057</strain>
    </source>
</reference>
<gene>
    <name evidence="2" type="ORF">CLV48_106120</name>
</gene>
<feature type="region of interest" description="Disordered" evidence="1">
    <location>
        <begin position="51"/>
        <end position="84"/>
    </location>
</feature>
<proteinExistence type="predicted"/>
<accession>A0A2P8E338</accession>
<dbReference type="EMBL" id="PYGF01000006">
    <property type="protein sequence ID" value="PSL03880.1"/>
    <property type="molecule type" value="Genomic_DNA"/>
</dbReference>
<name>A0A2P8E338_9BACT</name>
<evidence type="ECO:0000313" key="2">
    <source>
        <dbReference type="EMBL" id="PSL03880.1"/>
    </source>
</evidence>
<comment type="caution">
    <text evidence="2">The sequence shown here is derived from an EMBL/GenBank/DDBJ whole genome shotgun (WGS) entry which is preliminary data.</text>
</comment>
<organism evidence="2 3">
    <name type="scientific">Cecembia rubra</name>
    <dbReference type="NCBI Taxonomy" id="1485585"/>
    <lineage>
        <taxon>Bacteria</taxon>
        <taxon>Pseudomonadati</taxon>
        <taxon>Bacteroidota</taxon>
        <taxon>Cytophagia</taxon>
        <taxon>Cytophagales</taxon>
        <taxon>Cyclobacteriaceae</taxon>
        <taxon>Cecembia</taxon>
    </lineage>
</organism>
<evidence type="ECO:0000256" key="1">
    <source>
        <dbReference type="SAM" id="MobiDB-lite"/>
    </source>
</evidence>
<dbReference type="AlphaFoldDB" id="A0A2P8E338"/>
<sequence>MEKLNIFQNLEKTQKAIVLKRLKEMNDDLGQKISKIPKELIPDLITELETDLTAGGKESPQNQKPEYTEDENSTLNEAVKSIFR</sequence>
<dbReference type="Proteomes" id="UP000240708">
    <property type="component" value="Unassembled WGS sequence"/>
</dbReference>
<protein>
    <submittedName>
        <fullName evidence="2">Uncharacterized protein</fullName>
    </submittedName>
</protein>